<dbReference type="InterPro" id="IPR007627">
    <property type="entry name" value="RNA_pol_sigma70_r2"/>
</dbReference>
<dbReference type="InterPro" id="IPR039425">
    <property type="entry name" value="RNA_pol_sigma-70-like"/>
</dbReference>
<dbReference type="RefSeq" id="WP_085754677.1">
    <property type="nucleotide sequence ID" value="NZ_CP021023.1"/>
</dbReference>
<keyword evidence="3" id="KW-0731">Sigma factor</keyword>
<evidence type="ECO:0000259" key="5">
    <source>
        <dbReference type="Pfam" id="PF04542"/>
    </source>
</evidence>
<dbReference type="Gene3D" id="1.10.10.10">
    <property type="entry name" value="Winged helix-like DNA-binding domain superfamily/Winged helix DNA-binding domain"/>
    <property type="match status" value="1"/>
</dbReference>
<comment type="similarity">
    <text evidence="1">Belongs to the sigma-70 factor family. ECF subfamily.</text>
</comment>
<evidence type="ECO:0000256" key="2">
    <source>
        <dbReference type="ARBA" id="ARBA00023015"/>
    </source>
</evidence>
<gene>
    <name evidence="6" type="primary">sigM_1</name>
    <name evidence="6" type="ORF">STSP1_00325</name>
</gene>
<dbReference type="InterPro" id="IPR013324">
    <property type="entry name" value="RNA_pol_sigma_r3/r4-like"/>
</dbReference>
<sequence>MKIKKENSEFIKHYSRVQMRLYTYLLASVHNRNDADELMQEVSLILWESFDKYDPSYDFAGWALGVAKNKVKEHLRSRKKSPVFGEAFYESLTQLAQNSDDDQAERIELLRNCIKKLNTSDRKLLLMRFKKEFSVKKISEITGRSGNGIYKSIARIVALLRSCIKRELIKQESR</sequence>
<dbReference type="STRING" id="1941349.STSP1_00325"/>
<keyword evidence="2" id="KW-0805">Transcription regulation</keyword>
<dbReference type="SUPFAM" id="SSF88659">
    <property type="entry name" value="Sigma3 and sigma4 domains of RNA polymerase sigma factors"/>
    <property type="match status" value="1"/>
</dbReference>
<dbReference type="PANTHER" id="PTHR43133">
    <property type="entry name" value="RNA POLYMERASE ECF-TYPE SIGMA FACTO"/>
    <property type="match status" value="1"/>
</dbReference>
<dbReference type="AlphaFoldDB" id="A0A1W6LJM9"/>
<accession>A0A1W6LJM9</accession>
<evidence type="ECO:0000313" key="7">
    <source>
        <dbReference type="Proteomes" id="UP000193334"/>
    </source>
</evidence>
<dbReference type="InterPro" id="IPR014284">
    <property type="entry name" value="RNA_pol_sigma-70_dom"/>
</dbReference>
<dbReference type="NCBIfam" id="TIGR02937">
    <property type="entry name" value="sigma70-ECF"/>
    <property type="match status" value="1"/>
</dbReference>
<dbReference type="SUPFAM" id="SSF88946">
    <property type="entry name" value="Sigma2 domain of RNA polymerase sigma factors"/>
    <property type="match status" value="1"/>
</dbReference>
<dbReference type="InterPro" id="IPR036388">
    <property type="entry name" value="WH-like_DNA-bd_sf"/>
</dbReference>
<dbReference type="Proteomes" id="UP000193334">
    <property type="component" value="Chromosome"/>
</dbReference>
<evidence type="ECO:0000256" key="1">
    <source>
        <dbReference type="ARBA" id="ARBA00010641"/>
    </source>
</evidence>
<evidence type="ECO:0000256" key="4">
    <source>
        <dbReference type="ARBA" id="ARBA00023163"/>
    </source>
</evidence>
<dbReference type="InterPro" id="IPR013325">
    <property type="entry name" value="RNA_pol_sigma_r2"/>
</dbReference>
<dbReference type="GO" id="GO:0016987">
    <property type="term" value="F:sigma factor activity"/>
    <property type="evidence" value="ECO:0007669"/>
    <property type="project" value="UniProtKB-KW"/>
</dbReference>
<dbReference type="EMBL" id="CP021023">
    <property type="protein sequence ID" value="ARN55956.1"/>
    <property type="molecule type" value="Genomic_DNA"/>
</dbReference>
<keyword evidence="7" id="KW-1185">Reference proteome</keyword>
<dbReference type="PANTHER" id="PTHR43133:SF51">
    <property type="entry name" value="RNA POLYMERASE SIGMA FACTOR"/>
    <property type="match status" value="1"/>
</dbReference>
<organism evidence="6 7">
    <name type="scientific">Sedimentisphaera salicampi</name>
    <dbReference type="NCBI Taxonomy" id="1941349"/>
    <lineage>
        <taxon>Bacteria</taxon>
        <taxon>Pseudomonadati</taxon>
        <taxon>Planctomycetota</taxon>
        <taxon>Phycisphaerae</taxon>
        <taxon>Sedimentisphaerales</taxon>
        <taxon>Sedimentisphaeraceae</taxon>
        <taxon>Sedimentisphaera</taxon>
    </lineage>
</organism>
<dbReference type="GO" id="GO:0006352">
    <property type="term" value="P:DNA-templated transcription initiation"/>
    <property type="evidence" value="ECO:0007669"/>
    <property type="project" value="InterPro"/>
</dbReference>
<dbReference type="Gene3D" id="1.10.1740.10">
    <property type="match status" value="1"/>
</dbReference>
<dbReference type="KEGG" id="pbp:STSP1_00325"/>
<dbReference type="Pfam" id="PF04542">
    <property type="entry name" value="Sigma70_r2"/>
    <property type="match status" value="1"/>
</dbReference>
<name>A0A1W6LJM9_9BACT</name>
<reference evidence="7" key="1">
    <citation type="submission" date="2017-04" db="EMBL/GenBank/DDBJ databases">
        <title>Comparative genomics and description of representatives of a novel lineage of planctomycetes thriving in anoxic sediments.</title>
        <authorList>
            <person name="Spring S."/>
            <person name="Bunk B."/>
            <person name="Sproer C."/>
        </authorList>
    </citation>
    <scope>NUCLEOTIDE SEQUENCE [LARGE SCALE GENOMIC DNA]</scope>
    <source>
        <strain evidence="7">ST-PulAB-D4</strain>
    </source>
</reference>
<evidence type="ECO:0000313" key="6">
    <source>
        <dbReference type="EMBL" id="ARN55956.1"/>
    </source>
</evidence>
<evidence type="ECO:0000256" key="3">
    <source>
        <dbReference type="ARBA" id="ARBA00023082"/>
    </source>
</evidence>
<protein>
    <submittedName>
        <fullName evidence="6">RNA polymerase sigma factor SigM</fullName>
    </submittedName>
</protein>
<feature type="domain" description="RNA polymerase sigma-70 region 2" evidence="5">
    <location>
        <begin position="14"/>
        <end position="80"/>
    </location>
</feature>
<keyword evidence="4" id="KW-0804">Transcription</keyword>
<proteinExistence type="inferred from homology"/>